<dbReference type="Pfam" id="PF02734">
    <property type="entry name" value="Dak2"/>
    <property type="match status" value="1"/>
</dbReference>
<name>A0ABC8R8I6_9AQUA</name>
<comment type="caution">
    <text evidence="4">The sequence shown here is derived from an EMBL/GenBank/DDBJ whole genome shotgun (WGS) entry which is preliminary data.</text>
</comment>
<dbReference type="PANTHER" id="PTHR28629">
    <property type="entry name" value="TRIOKINASE/FMN CYCLASE"/>
    <property type="match status" value="1"/>
</dbReference>
<dbReference type="PROSITE" id="PS51480">
    <property type="entry name" value="DHAL"/>
    <property type="match status" value="1"/>
</dbReference>
<dbReference type="Proteomes" id="UP001642360">
    <property type="component" value="Unassembled WGS sequence"/>
</dbReference>
<feature type="non-terminal residue" evidence="4">
    <location>
        <position position="1"/>
    </location>
</feature>
<protein>
    <recommendedName>
        <fullName evidence="3">DhaL domain-containing protein</fullName>
    </recommendedName>
</protein>
<dbReference type="SUPFAM" id="SSF101473">
    <property type="entry name" value="DhaL-like"/>
    <property type="match status" value="1"/>
</dbReference>
<dbReference type="SMART" id="SM01120">
    <property type="entry name" value="Dak2"/>
    <property type="match status" value="1"/>
</dbReference>
<organism evidence="4 6">
    <name type="scientific">Ilex paraguariensis</name>
    <name type="common">yerba mate</name>
    <dbReference type="NCBI Taxonomy" id="185542"/>
    <lineage>
        <taxon>Eukaryota</taxon>
        <taxon>Viridiplantae</taxon>
        <taxon>Streptophyta</taxon>
        <taxon>Embryophyta</taxon>
        <taxon>Tracheophyta</taxon>
        <taxon>Spermatophyta</taxon>
        <taxon>Magnoliopsida</taxon>
        <taxon>eudicotyledons</taxon>
        <taxon>Gunneridae</taxon>
        <taxon>Pentapetalae</taxon>
        <taxon>asterids</taxon>
        <taxon>campanulids</taxon>
        <taxon>Aquifoliales</taxon>
        <taxon>Aquifoliaceae</taxon>
        <taxon>Ilex</taxon>
    </lineage>
</organism>
<dbReference type="EMBL" id="CAUOFW020007891">
    <property type="protein sequence ID" value="CAK9180986.1"/>
    <property type="molecule type" value="Genomic_DNA"/>
</dbReference>
<evidence type="ECO:0000259" key="3">
    <source>
        <dbReference type="PROSITE" id="PS51480"/>
    </source>
</evidence>
<sequence length="149" mass="15913">YPLNDAAETVNEIGSSISRVMGGTSGIIYNIFCKAAYAQLKADSHSVVTPMQWADALEAGIAAVSKYGGASVGHRTLLDALTPALLVLRERLTAGDDPVDAFVLSSQAALDGAESTKHMQAQVTLDSMLFLSEYWIQHGCVFSVRSFPF</sequence>
<dbReference type="EMBL" id="CAUOFW020000881">
    <property type="protein sequence ID" value="CAK9138357.1"/>
    <property type="molecule type" value="Genomic_DNA"/>
</dbReference>
<keyword evidence="2" id="KW-0418">Kinase</keyword>
<keyword evidence="6" id="KW-1185">Reference proteome</keyword>
<dbReference type="InterPro" id="IPR050861">
    <property type="entry name" value="Dihydroxyacetone_Kinase"/>
</dbReference>
<proteinExistence type="predicted"/>
<dbReference type="FunFam" id="1.25.40.340:FF:000002">
    <property type="entry name" value="Dihydroxyacetone kinase, L subunit"/>
    <property type="match status" value="1"/>
</dbReference>
<evidence type="ECO:0000256" key="2">
    <source>
        <dbReference type="ARBA" id="ARBA00022777"/>
    </source>
</evidence>
<dbReference type="InterPro" id="IPR036117">
    <property type="entry name" value="DhaL_dom_sf"/>
</dbReference>
<dbReference type="AlphaFoldDB" id="A0ABC8R8I6"/>
<evidence type="ECO:0000313" key="4">
    <source>
        <dbReference type="EMBL" id="CAK9138357.1"/>
    </source>
</evidence>
<dbReference type="InterPro" id="IPR004007">
    <property type="entry name" value="DhaL_dom"/>
</dbReference>
<reference evidence="4 6" key="1">
    <citation type="submission" date="2024-02" db="EMBL/GenBank/DDBJ databases">
        <authorList>
            <person name="Vignale AGUSTIN F."/>
            <person name="Sosa J E."/>
            <person name="Modenutti C."/>
        </authorList>
    </citation>
    <scope>NUCLEOTIDE SEQUENCE [LARGE SCALE GENOMIC DNA]</scope>
</reference>
<evidence type="ECO:0000313" key="6">
    <source>
        <dbReference type="Proteomes" id="UP001642360"/>
    </source>
</evidence>
<dbReference type="PANTHER" id="PTHR28629:SF4">
    <property type="entry name" value="TRIOKINASE_FMN CYCLASE"/>
    <property type="match status" value="1"/>
</dbReference>
<feature type="domain" description="DhaL" evidence="3">
    <location>
        <begin position="1"/>
        <end position="149"/>
    </location>
</feature>
<accession>A0ABC8R8I6</accession>
<dbReference type="Gene3D" id="1.25.40.340">
    <property type="match status" value="1"/>
</dbReference>
<gene>
    <name evidence="5" type="ORF">ILEXP_LOCUS51011</name>
    <name evidence="4" type="ORF">ILEXP_LOCUS5694</name>
</gene>
<evidence type="ECO:0000313" key="5">
    <source>
        <dbReference type="EMBL" id="CAK9180986.1"/>
    </source>
</evidence>
<dbReference type="GO" id="GO:0016301">
    <property type="term" value="F:kinase activity"/>
    <property type="evidence" value="ECO:0007669"/>
    <property type="project" value="UniProtKB-KW"/>
</dbReference>
<keyword evidence="1" id="KW-0808">Transferase</keyword>
<evidence type="ECO:0000256" key="1">
    <source>
        <dbReference type="ARBA" id="ARBA00022679"/>
    </source>
</evidence>